<organism evidence="2 3">
    <name type="scientific">Pseudomonas solani</name>
    <dbReference type="NCBI Taxonomy" id="2731552"/>
    <lineage>
        <taxon>Bacteria</taxon>
        <taxon>Pseudomonadati</taxon>
        <taxon>Pseudomonadota</taxon>
        <taxon>Gammaproteobacteria</taxon>
        <taxon>Pseudomonadales</taxon>
        <taxon>Pseudomonadaceae</taxon>
        <taxon>Pseudomonas</taxon>
    </lineage>
</organism>
<keyword evidence="3" id="KW-1185">Reference proteome</keyword>
<evidence type="ECO:0000256" key="1">
    <source>
        <dbReference type="SAM" id="Phobius"/>
    </source>
</evidence>
<accession>A0ABM7LJA1</accession>
<sequence length="111" mass="12802">MSDPSMDDGGRRHWHLDKSVSISHILTTLVLLLGAVKFSFDMEKRIALLEANNTTQTAAVTQLLDNQRRTDARQDVDIEAIKRQAREDYMDLGKKMERLIDYNQRAIRSNK</sequence>
<evidence type="ECO:0000313" key="3">
    <source>
        <dbReference type="Proteomes" id="UP001064896"/>
    </source>
</evidence>
<dbReference type="EMBL" id="AP023081">
    <property type="protein sequence ID" value="BCD89688.1"/>
    <property type="molecule type" value="Genomic_DNA"/>
</dbReference>
<name>A0ABM7LJA1_9PSED</name>
<feature type="transmembrane region" description="Helical" evidence="1">
    <location>
        <begin position="20"/>
        <end position="40"/>
    </location>
</feature>
<reference evidence="2" key="1">
    <citation type="submission" date="2020-05" db="EMBL/GenBank/DDBJ databases">
        <title>Complete genome sequence of Pseudomonas sp. Sm006.</title>
        <authorList>
            <person name="Takeuchi K."/>
            <person name="Someya N."/>
        </authorList>
    </citation>
    <scope>NUCLEOTIDE SEQUENCE</scope>
    <source>
        <strain evidence="2">Sm006</strain>
    </source>
</reference>
<dbReference type="RefSeq" id="WP_265169180.1">
    <property type="nucleotide sequence ID" value="NZ_AP023081.1"/>
</dbReference>
<keyword evidence="1" id="KW-0812">Transmembrane</keyword>
<evidence type="ECO:0000313" key="2">
    <source>
        <dbReference type="EMBL" id="BCD89688.1"/>
    </source>
</evidence>
<dbReference type="Proteomes" id="UP001064896">
    <property type="component" value="Chromosome"/>
</dbReference>
<protein>
    <submittedName>
        <fullName evidence="2">Uncharacterized protein</fullName>
    </submittedName>
</protein>
<proteinExistence type="predicted"/>
<keyword evidence="1" id="KW-0472">Membrane</keyword>
<keyword evidence="1" id="KW-1133">Transmembrane helix</keyword>
<gene>
    <name evidence="2" type="ORF">PSm6_60950</name>
</gene>